<evidence type="ECO:0000313" key="1">
    <source>
        <dbReference type="EMBL" id="CAI9559796.1"/>
    </source>
</evidence>
<gene>
    <name evidence="1" type="ORF">SPARVUS_LOCUS5144927</name>
</gene>
<dbReference type="Proteomes" id="UP001162483">
    <property type="component" value="Unassembled WGS sequence"/>
</dbReference>
<name>A0ABN9CI57_9NEOB</name>
<accession>A0ABN9CI57</accession>
<evidence type="ECO:0000313" key="2">
    <source>
        <dbReference type="Proteomes" id="UP001162483"/>
    </source>
</evidence>
<keyword evidence="2" id="KW-1185">Reference proteome</keyword>
<sequence length="78" mass="8045">MQQSVSTSATLPSDELVSTSGLVYPGLFYTSTAVSIGDVASPISAVQAGAVASTSSVPQLPRIRTQARRAPSAFWTCL</sequence>
<dbReference type="EMBL" id="CATNWA010010390">
    <property type="protein sequence ID" value="CAI9559796.1"/>
    <property type="molecule type" value="Genomic_DNA"/>
</dbReference>
<comment type="caution">
    <text evidence="1">The sequence shown here is derived from an EMBL/GenBank/DDBJ whole genome shotgun (WGS) entry which is preliminary data.</text>
</comment>
<proteinExistence type="predicted"/>
<protein>
    <submittedName>
        <fullName evidence="1">Uncharacterized protein</fullName>
    </submittedName>
</protein>
<organism evidence="1 2">
    <name type="scientific">Staurois parvus</name>
    <dbReference type="NCBI Taxonomy" id="386267"/>
    <lineage>
        <taxon>Eukaryota</taxon>
        <taxon>Metazoa</taxon>
        <taxon>Chordata</taxon>
        <taxon>Craniata</taxon>
        <taxon>Vertebrata</taxon>
        <taxon>Euteleostomi</taxon>
        <taxon>Amphibia</taxon>
        <taxon>Batrachia</taxon>
        <taxon>Anura</taxon>
        <taxon>Neobatrachia</taxon>
        <taxon>Ranoidea</taxon>
        <taxon>Ranidae</taxon>
        <taxon>Staurois</taxon>
    </lineage>
</organism>
<reference evidence="1" key="1">
    <citation type="submission" date="2023-05" db="EMBL/GenBank/DDBJ databases">
        <authorList>
            <person name="Stuckert A."/>
        </authorList>
    </citation>
    <scope>NUCLEOTIDE SEQUENCE</scope>
</reference>